<name>A0A182T5U7_9DIPT</name>
<proteinExistence type="predicted"/>
<organism evidence="2 3">
    <name type="scientific">Anopheles maculatus</name>
    <dbReference type="NCBI Taxonomy" id="74869"/>
    <lineage>
        <taxon>Eukaryota</taxon>
        <taxon>Metazoa</taxon>
        <taxon>Ecdysozoa</taxon>
        <taxon>Arthropoda</taxon>
        <taxon>Hexapoda</taxon>
        <taxon>Insecta</taxon>
        <taxon>Pterygota</taxon>
        <taxon>Neoptera</taxon>
        <taxon>Endopterygota</taxon>
        <taxon>Diptera</taxon>
        <taxon>Nematocera</taxon>
        <taxon>Culicoidea</taxon>
        <taxon>Culicidae</taxon>
        <taxon>Anophelinae</taxon>
        <taxon>Anopheles</taxon>
        <taxon>Anopheles maculatus group</taxon>
    </lineage>
</organism>
<accession>A0A182T5U7</accession>
<dbReference type="VEuPathDB" id="VectorBase:AMAM020232"/>
<feature type="compositionally biased region" description="Polar residues" evidence="1">
    <location>
        <begin position="72"/>
        <end position="82"/>
    </location>
</feature>
<feature type="compositionally biased region" description="Low complexity" evidence="1">
    <location>
        <begin position="83"/>
        <end position="95"/>
    </location>
</feature>
<dbReference type="EnsemblMetazoa" id="AMAM020232-RA">
    <property type="protein sequence ID" value="AMAM020232-PA"/>
    <property type="gene ID" value="AMAM020232"/>
</dbReference>
<sequence>MVKVVLSNSALFELYEAAPRFNDNFPPALKLIAPIKYQLPTHVVAKMAKPVSSQQPAESVTKNEKTDESTNLEEQQASSMPASSQLQTLDLSSTTPIGPPAPPCKTIQMPSAFLLTPPMHCINSALKAAPSNGVSGSTVAPSITPTFIPLQGAAGLSANASVAAYMLKNNSFMSTQTRFPNLFGGFPTGLGTNLLLLTSPPKHQVTPSGSDPTLVTSPTATTPTTPAKCFRNESDEQTDDEDGMSLKKRRSKRLESARLHKQLVTPEKTDSDTDTTIDRSPQESRRRSNRSSRSLDGANESDEMGESSYGAGRSRSFRIRRKPEFLNIKHPEKKKKRSNDEPAETSACAKPSTSGFQRKIPNDSEQATMVNTTNSTTTTTPLSAANRLFTISAPVAYFPAPFVSTLGTSTGT</sequence>
<reference evidence="2" key="2">
    <citation type="submission" date="2020-05" db="UniProtKB">
        <authorList>
            <consortium name="EnsemblMetazoa"/>
        </authorList>
    </citation>
    <scope>IDENTIFICATION</scope>
    <source>
        <strain evidence="2">maculatus3</strain>
    </source>
</reference>
<dbReference type="AlphaFoldDB" id="A0A182T5U7"/>
<evidence type="ECO:0000313" key="2">
    <source>
        <dbReference type="EnsemblMetazoa" id="AMAM020232-PA"/>
    </source>
</evidence>
<evidence type="ECO:0000256" key="1">
    <source>
        <dbReference type="SAM" id="MobiDB-lite"/>
    </source>
</evidence>
<reference evidence="3" key="1">
    <citation type="submission" date="2013-09" db="EMBL/GenBank/DDBJ databases">
        <title>The Genome Sequence of Anopheles maculatus species B.</title>
        <authorList>
            <consortium name="The Broad Institute Genomics Platform"/>
            <person name="Neafsey D.E."/>
            <person name="Besansky N."/>
            <person name="Howell P."/>
            <person name="Walton C."/>
            <person name="Young S.K."/>
            <person name="Zeng Q."/>
            <person name="Gargeya S."/>
            <person name="Fitzgerald M."/>
            <person name="Haas B."/>
            <person name="Abouelleil A."/>
            <person name="Allen A.W."/>
            <person name="Alvarado L."/>
            <person name="Arachchi H.M."/>
            <person name="Berlin A.M."/>
            <person name="Chapman S.B."/>
            <person name="Gainer-Dewar J."/>
            <person name="Goldberg J."/>
            <person name="Griggs A."/>
            <person name="Gujja S."/>
            <person name="Hansen M."/>
            <person name="Howarth C."/>
            <person name="Imamovic A."/>
            <person name="Ireland A."/>
            <person name="Larimer J."/>
            <person name="McCowan C."/>
            <person name="Murphy C."/>
            <person name="Pearson M."/>
            <person name="Poon T.W."/>
            <person name="Priest M."/>
            <person name="Roberts A."/>
            <person name="Saif S."/>
            <person name="Shea T."/>
            <person name="Sisk P."/>
            <person name="Sykes S."/>
            <person name="Wortman J."/>
            <person name="Nusbaum C."/>
            <person name="Birren B."/>
        </authorList>
    </citation>
    <scope>NUCLEOTIDE SEQUENCE [LARGE SCALE GENOMIC DNA]</scope>
    <source>
        <strain evidence="3">maculatus3</strain>
    </source>
</reference>
<keyword evidence="3" id="KW-1185">Reference proteome</keyword>
<feature type="compositionally biased region" description="Polar residues" evidence="1">
    <location>
        <begin position="51"/>
        <end position="60"/>
    </location>
</feature>
<protein>
    <submittedName>
        <fullName evidence="2">Uncharacterized protein</fullName>
    </submittedName>
</protein>
<feature type="region of interest" description="Disordered" evidence="1">
    <location>
        <begin position="49"/>
        <end position="103"/>
    </location>
</feature>
<dbReference type="Proteomes" id="UP000075901">
    <property type="component" value="Unassembled WGS sequence"/>
</dbReference>
<feature type="region of interest" description="Disordered" evidence="1">
    <location>
        <begin position="201"/>
        <end position="367"/>
    </location>
</feature>
<feature type="compositionally biased region" description="Low complexity" evidence="1">
    <location>
        <begin position="212"/>
        <end position="226"/>
    </location>
</feature>
<evidence type="ECO:0000313" key="3">
    <source>
        <dbReference type="Proteomes" id="UP000075901"/>
    </source>
</evidence>
<feature type="compositionally biased region" description="Basic and acidic residues" evidence="1">
    <location>
        <begin position="267"/>
        <end position="286"/>
    </location>
</feature>